<keyword evidence="3" id="KW-1185">Reference proteome</keyword>
<comment type="caution">
    <text evidence="2">The sequence shown here is derived from an EMBL/GenBank/DDBJ whole genome shotgun (WGS) entry which is preliminary data.</text>
</comment>
<dbReference type="Pfam" id="PF05016">
    <property type="entry name" value="ParE_toxin"/>
    <property type="match status" value="1"/>
</dbReference>
<dbReference type="InterPro" id="IPR035093">
    <property type="entry name" value="RelE/ParE_toxin_dom_sf"/>
</dbReference>
<dbReference type="EMBL" id="JAESVB010000002">
    <property type="protein sequence ID" value="MCB8874493.1"/>
    <property type="molecule type" value="Genomic_DNA"/>
</dbReference>
<dbReference type="Gene3D" id="3.30.2310.20">
    <property type="entry name" value="RelE-like"/>
    <property type="match status" value="1"/>
</dbReference>
<reference evidence="2" key="2">
    <citation type="submission" date="2021-01" db="EMBL/GenBank/DDBJ databases">
        <authorList>
            <person name="Mieszkin S."/>
            <person name="Pouder E."/>
            <person name="Alain K."/>
        </authorList>
    </citation>
    <scope>NUCLEOTIDE SEQUENCE</scope>
    <source>
        <strain evidence="2">HW T2.11</strain>
    </source>
</reference>
<name>A0A963YPV3_9PROT</name>
<reference evidence="2" key="1">
    <citation type="journal article" date="2021" name="Microorganisms">
        <title>Acidisoma silvae sp. nov. and Acidisomacellulosilytica sp. nov., Two Acidophilic Bacteria Isolated from Decaying Wood, Hydrolyzing Cellulose and Producing Poly-3-hydroxybutyrate.</title>
        <authorList>
            <person name="Mieszkin S."/>
            <person name="Pouder E."/>
            <person name="Uroz S."/>
            <person name="Simon-Colin C."/>
            <person name="Alain K."/>
        </authorList>
    </citation>
    <scope>NUCLEOTIDE SEQUENCE</scope>
    <source>
        <strain evidence="2">HW T2.11</strain>
    </source>
</reference>
<keyword evidence="1" id="KW-1277">Toxin-antitoxin system</keyword>
<accession>A0A963YPV3</accession>
<organism evidence="2 3">
    <name type="scientific">Acidisoma silvae</name>
    <dbReference type="NCBI Taxonomy" id="2802396"/>
    <lineage>
        <taxon>Bacteria</taxon>
        <taxon>Pseudomonadati</taxon>
        <taxon>Pseudomonadota</taxon>
        <taxon>Alphaproteobacteria</taxon>
        <taxon>Acetobacterales</taxon>
        <taxon>Acidocellaceae</taxon>
        <taxon>Acidisoma</taxon>
    </lineage>
</organism>
<dbReference type="AlphaFoldDB" id="A0A963YPV3"/>
<sequence length="163" mass="18191">MEQRRRARSAARLDGEARVEWPGLGRLEDRHCPWPAGPRGRSREGIRCQTHRGSREGAVSQPLALRLTETAEADLTEIWARLASEASEVIATDFVREIGKAFERLRYFPLAGPERPQLAASLRVGFYASYAFYYRPLADTVVIIRVLHGARDAAALAERGGFA</sequence>
<evidence type="ECO:0000313" key="3">
    <source>
        <dbReference type="Proteomes" id="UP000708298"/>
    </source>
</evidence>
<dbReference type="Proteomes" id="UP000708298">
    <property type="component" value="Unassembled WGS sequence"/>
</dbReference>
<evidence type="ECO:0000256" key="1">
    <source>
        <dbReference type="ARBA" id="ARBA00022649"/>
    </source>
</evidence>
<proteinExistence type="predicted"/>
<protein>
    <submittedName>
        <fullName evidence="2">Type II toxin-antitoxin system RelE/ParE family toxin</fullName>
    </submittedName>
</protein>
<gene>
    <name evidence="2" type="ORF">ASILVAE211_04790</name>
</gene>
<evidence type="ECO:0000313" key="2">
    <source>
        <dbReference type="EMBL" id="MCB8874493.1"/>
    </source>
</evidence>
<dbReference type="InterPro" id="IPR007712">
    <property type="entry name" value="RelE/ParE_toxin"/>
</dbReference>